<dbReference type="Pfam" id="PF00096">
    <property type="entry name" value="zf-C2H2"/>
    <property type="match status" value="7"/>
</dbReference>
<evidence type="ECO:0000256" key="6">
    <source>
        <dbReference type="PROSITE-ProRule" id="PRU00042"/>
    </source>
</evidence>
<dbReference type="InterPro" id="IPR050826">
    <property type="entry name" value="Krueppel_C2H2_ZnFinger"/>
</dbReference>
<keyword evidence="8" id="KW-1185">Reference proteome</keyword>
<feature type="domain" description="C2H2-type" evidence="7">
    <location>
        <begin position="463"/>
        <end position="488"/>
    </location>
</feature>
<proteinExistence type="predicted"/>
<keyword evidence="5" id="KW-0539">Nucleus</keyword>
<name>A0ABM3MRN1_GALME</name>
<dbReference type="RefSeq" id="XP_052753841.1">
    <property type="nucleotide sequence ID" value="XM_052897881.1"/>
</dbReference>
<dbReference type="Pfam" id="PF13894">
    <property type="entry name" value="zf-C2H2_4"/>
    <property type="match status" value="1"/>
</dbReference>
<dbReference type="RefSeq" id="XP_052753839.1">
    <property type="nucleotide sequence ID" value="XM_052897879.1"/>
</dbReference>
<dbReference type="Pfam" id="PF12874">
    <property type="entry name" value="zf-met"/>
    <property type="match status" value="1"/>
</dbReference>
<dbReference type="SMART" id="SM00355">
    <property type="entry name" value="ZnF_C2H2"/>
    <property type="match status" value="10"/>
</dbReference>
<organism evidence="8 11">
    <name type="scientific">Galleria mellonella</name>
    <name type="common">Greater wax moth</name>
    <dbReference type="NCBI Taxonomy" id="7137"/>
    <lineage>
        <taxon>Eukaryota</taxon>
        <taxon>Metazoa</taxon>
        <taxon>Ecdysozoa</taxon>
        <taxon>Arthropoda</taxon>
        <taxon>Hexapoda</taxon>
        <taxon>Insecta</taxon>
        <taxon>Pterygota</taxon>
        <taxon>Neoptera</taxon>
        <taxon>Endopterygota</taxon>
        <taxon>Lepidoptera</taxon>
        <taxon>Glossata</taxon>
        <taxon>Ditrysia</taxon>
        <taxon>Pyraloidea</taxon>
        <taxon>Pyralidae</taxon>
        <taxon>Galleriinae</taxon>
        <taxon>Galleria</taxon>
    </lineage>
</organism>
<evidence type="ECO:0000313" key="8">
    <source>
        <dbReference type="Proteomes" id="UP001652740"/>
    </source>
</evidence>
<dbReference type="PANTHER" id="PTHR24377">
    <property type="entry name" value="IP01015P-RELATED"/>
    <property type="match status" value="1"/>
</dbReference>
<gene>
    <name evidence="9 10 11 12" type="primary">LOC113523020</name>
</gene>
<dbReference type="Proteomes" id="UP001652740">
    <property type="component" value="Unplaced"/>
</dbReference>
<reference evidence="9 10" key="1">
    <citation type="submission" date="2025-05" db="UniProtKB">
        <authorList>
            <consortium name="RefSeq"/>
        </authorList>
    </citation>
    <scope>IDENTIFICATION</scope>
    <source>
        <tissue evidence="9 10">Whole larvae</tissue>
    </source>
</reference>
<dbReference type="RefSeq" id="XP_031769963.2">
    <property type="nucleotide sequence ID" value="XM_031914103.2"/>
</dbReference>
<evidence type="ECO:0000313" key="10">
    <source>
        <dbReference type="RefSeq" id="XP_052753839.1"/>
    </source>
</evidence>
<protein>
    <submittedName>
        <fullName evidence="9 10">Zinc finger protein OZF-like isoform X1</fullName>
    </submittedName>
</protein>
<feature type="domain" description="C2H2-type" evidence="7">
    <location>
        <begin position="374"/>
        <end position="401"/>
    </location>
</feature>
<feature type="domain" description="C2H2-type" evidence="7">
    <location>
        <begin position="205"/>
        <end position="232"/>
    </location>
</feature>
<feature type="domain" description="C2H2-type" evidence="7">
    <location>
        <begin position="346"/>
        <end position="373"/>
    </location>
</feature>
<evidence type="ECO:0000313" key="9">
    <source>
        <dbReference type="RefSeq" id="XP_031769963.2"/>
    </source>
</evidence>
<evidence type="ECO:0000313" key="12">
    <source>
        <dbReference type="RefSeq" id="XP_052753841.1"/>
    </source>
</evidence>
<feature type="domain" description="C2H2-type" evidence="7">
    <location>
        <begin position="150"/>
        <end position="177"/>
    </location>
</feature>
<feature type="domain" description="C2H2-type" evidence="7">
    <location>
        <begin position="435"/>
        <end position="462"/>
    </location>
</feature>
<dbReference type="GeneID" id="113523020"/>
<feature type="domain" description="C2H2-type" evidence="7">
    <location>
        <begin position="289"/>
        <end position="318"/>
    </location>
</feature>
<evidence type="ECO:0000256" key="5">
    <source>
        <dbReference type="ARBA" id="ARBA00023242"/>
    </source>
</evidence>
<keyword evidence="3 6" id="KW-0863">Zinc-finger</keyword>
<evidence type="ECO:0000259" key="7">
    <source>
        <dbReference type="PROSITE" id="PS50157"/>
    </source>
</evidence>
<dbReference type="PROSITE" id="PS00028">
    <property type="entry name" value="ZINC_FINGER_C2H2_1"/>
    <property type="match status" value="9"/>
</dbReference>
<keyword evidence="2" id="KW-0677">Repeat</keyword>
<evidence type="ECO:0000256" key="3">
    <source>
        <dbReference type="ARBA" id="ARBA00022771"/>
    </source>
</evidence>
<dbReference type="PROSITE" id="PS50157">
    <property type="entry name" value="ZINC_FINGER_C2H2_2"/>
    <property type="match status" value="10"/>
</dbReference>
<dbReference type="InterPro" id="IPR036236">
    <property type="entry name" value="Znf_C2H2_sf"/>
</dbReference>
<dbReference type="Gene3D" id="3.30.160.60">
    <property type="entry name" value="Classic Zinc Finger"/>
    <property type="match status" value="10"/>
</dbReference>
<feature type="domain" description="C2H2-type" evidence="7">
    <location>
        <begin position="407"/>
        <end position="434"/>
    </location>
</feature>
<keyword evidence="1" id="KW-0479">Metal-binding</keyword>
<accession>A0ABM3MRN1</accession>
<feature type="domain" description="C2H2-type" evidence="7">
    <location>
        <begin position="233"/>
        <end position="260"/>
    </location>
</feature>
<evidence type="ECO:0000256" key="1">
    <source>
        <dbReference type="ARBA" id="ARBA00022723"/>
    </source>
</evidence>
<dbReference type="SUPFAM" id="SSF57667">
    <property type="entry name" value="beta-beta-alpha zinc fingers"/>
    <property type="match status" value="7"/>
</dbReference>
<evidence type="ECO:0000313" key="11">
    <source>
        <dbReference type="RefSeq" id="XP_052753840.1"/>
    </source>
</evidence>
<sequence>MKQEGNNLQSNITADNVQETNLYVNSDIKQELDSFYDEYPEYETKVKQDNVENAVIVKTENVTISREAATVYNICSEKESHYLKKLYENHEIKDELVIGPTVVQAETVYIDNEHSLYTRTEPKDVIHNKISNAVHKSMQQVKVVISDKIYFCDICRKVFTSYNTIASHMSVHYSKKPCSYQVCKKNREMDSQIKGGVHCTGKKSYICDVCKKCFYLRSVLVTHMHIHTSEKPYTCAKCKKSFSLKKYLNQHMTFHIDEKPYICNVCKKCYKTTTSLNLHMRIHTGEKPYTCKICKKSFIARKYLNQHIYRYSHDKEKPNYCEVSKKCYKSTSSLNLHMHIKTGDRPSCEICNKSFFSKTDLKRHMFVHTGEKNYPCELCVKSYSRRSILNRHMRTHTRTKKPNSYDYSCDICEKKFVTVSVLKAHILIHTGKKPYICDVCKKCFGTKSVLQTHIRTHTGEKPYSCKICKKRFSTNRLNRHMRIHDNNK</sequence>
<feature type="domain" description="C2H2-type" evidence="7">
    <location>
        <begin position="261"/>
        <end position="288"/>
    </location>
</feature>
<evidence type="ECO:0000256" key="4">
    <source>
        <dbReference type="ARBA" id="ARBA00022833"/>
    </source>
</evidence>
<dbReference type="InterPro" id="IPR013087">
    <property type="entry name" value="Znf_C2H2_type"/>
</dbReference>
<evidence type="ECO:0000256" key="2">
    <source>
        <dbReference type="ARBA" id="ARBA00022737"/>
    </source>
</evidence>
<keyword evidence="4" id="KW-0862">Zinc</keyword>
<dbReference type="RefSeq" id="XP_052753840.1">
    <property type="nucleotide sequence ID" value="XM_052897880.1"/>
</dbReference>